<dbReference type="OrthoDB" id="3514174at2"/>
<comment type="caution">
    <text evidence="2">The sequence shown here is derived from an EMBL/GenBank/DDBJ whole genome shotgun (WGS) entry which is preliminary data.</text>
</comment>
<organism evidence="2 3">
    <name type="scientific">Jiangella asiatica</name>
    <dbReference type="NCBI Taxonomy" id="2530372"/>
    <lineage>
        <taxon>Bacteria</taxon>
        <taxon>Bacillati</taxon>
        <taxon>Actinomycetota</taxon>
        <taxon>Actinomycetes</taxon>
        <taxon>Jiangellales</taxon>
        <taxon>Jiangellaceae</taxon>
        <taxon>Jiangella</taxon>
    </lineage>
</organism>
<evidence type="ECO:0000313" key="2">
    <source>
        <dbReference type="EMBL" id="TDD94799.1"/>
    </source>
</evidence>
<evidence type="ECO:0008006" key="4">
    <source>
        <dbReference type="Google" id="ProtNLM"/>
    </source>
</evidence>
<evidence type="ECO:0000256" key="1">
    <source>
        <dbReference type="ARBA" id="ARBA00022833"/>
    </source>
</evidence>
<accession>A0A4R5C7T2</accession>
<dbReference type="GO" id="GO:0016137">
    <property type="term" value="P:glycoside metabolic process"/>
    <property type="evidence" value="ECO:0007669"/>
    <property type="project" value="UniProtKB-ARBA"/>
</dbReference>
<keyword evidence="1" id="KW-0862">Zinc</keyword>
<name>A0A4R5C7T2_9ACTN</name>
<keyword evidence="3" id="KW-1185">Reference proteome</keyword>
<dbReference type="Proteomes" id="UP000294739">
    <property type="component" value="Unassembled WGS sequence"/>
</dbReference>
<dbReference type="GO" id="GO:0016811">
    <property type="term" value="F:hydrolase activity, acting on carbon-nitrogen (but not peptide) bonds, in linear amides"/>
    <property type="evidence" value="ECO:0007669"/>
    <property type="project" value="TreeGrafter"/>
</dbReference>
<dbReference type="SUPFAM" id="SSF102588">
    <property type="entry name" value="LmbE-like"/>
    <property type="match status" value="1"/>
</dbReference>
<proteinExistence type="predicted"/>
<dbReference type="Pfam" id="PF02585">
    <property type="entry name" value="PIG-L"/>
    <property type="match status" value="1"/>
</dbReference>
<dbReference type="PANTHER" id="PTHR12993:SF11">
    <property type="entry name" value="N-ACETYLGLUCOSAMINYL-PHOSPHATIDYLINOSITOL DE-N-ACETYLASE"/>
    <property type="match status" value="1"/>
</dbReference>
<dbReference type="InParanoid" id="A0A4R5C7T2"/>
<dbReference type="InterPro" id="IPR024078">
    <property type="entry name" value="LmbE-like_dom_sf"/>
</dbReference>
<dbReference type="InterPro" id="IPR003737">
    <property type="entry name" value="GlcNAc_PI_deacetylase-related"/>
</dbReference>
<gene>
    <name evidence="2" type="ORF">E1269_31655</name>
</gene>
<dbReference type="Gene3D" id="3.40.50.10320">
    <property type="entry name" value="LmbE-like"/>
    <property type="match status" value="1"/>
</dbReference>
<dbReference type="AlphaFoldDB" id="A0A4R5C7T2"/>
<evidence type="ECO:0000313" key="3">
    <source>
        <dbReference type="Proteomes" id="UP000294739"/>
    </source>
</evidence>
<dbReference type="PANTHER" id="PTHR12993">
    <property type="entry name" value="N-ACETYLGLUCOSAMINYL-PHOSPHATIDYLINOSITOL DE-N-ACETYLASE-RELATED"/>
    <property type="match status" value="1"/>
</dbReference>
<reference evidence="2 3" key="1">
    <citation type="submission" date="2019-03" db="EMBL/GenBank/DDBJ databases">
        <title>Draft genome sequences of novel Actinobacteria.</title>
        <authorList>
            <person name="Sahin N."/>
            <person name="Ay H."/>
            <person name="Saygin H."/>
        </authorList>
    </citation>
    <scope>NUCLEOTIDE SEQUENCE [LARGE SCALE GENOMIC DNA]</scope>
    <source>
        <strain evidence="2 3">5K138</strain>
    </source>
</reference>
<dbReference type="EMBL" id="SMKZ01000102">
    <property type="protein sequence ID" value="TDD94799.1"/>
    <property type="molecule type" value="Genomic_DNA"/>
</dbReference>
<sequence>MGGALTWNRVPCVLLPGAGASHDGEDSMKIMTIYAHPADTITNCGGTLARHAARGDQIVALILSHGGRIHANKYAEEWRKENPDGDIATAGLDDIVANKKGELERAAEIIGIGEIITLDHEDTYATVNEEVVEEIAERIALEQPEIVICDHPRNPAYFDPHSVATQMALAALSRAGTYLRNLDGRDDVPVRQVFLSGLPVYNLDGLSLGGVRNDCYVDITEVVGTKLAAMDQFVSQGYHGVFARKLVESFNGEAGRAAGVNFAEAYVRLYNETYSHLPVTEAALATDPLTRHITYSSVNLRGQYPVP</sequence>
<protein>
    <recommendedName>
        <fullName evidence="4">PIG-L family deacetylase</fullName>
    </recommendedName>
</protein>